<dbReference type="Pfam" id="PF11716">
    <property type="entry name" value="MDMPI_N"/>
    <property type="match status" value="1"/>
</dbReference>
<accession>A0ABX1BAT5</accession>
<dbReference type="EMBL" id="JAATEP010000019">
    <property type="protein sequence ID" value="NJP92896.1"/>
    <property type="molecule type" value="Genomic_DNA"/>
</dbReference>
<dbReference type="InterPro" id="IPR017520">
    <property type="entry name" value="CHP03086"/>
</dbReference>
<protein>
    <submittedName>
        <fullName evidence="2">TIGR03086 family protein</fullName>
    </submittedName>
</protein>
<dbReference type="Gene3D" id="1.20.120.450">
    <property type="entry name" value="dinb family like domain"/>
    <property type="match status" value="1"/>
</dbReference>
<reference evidence="2 3" key="1">
    <citation type="submission" date="2020-03" db="EMBL/GenBank/DDBJ databases">
        <title>WGS of actinomycetes isolated from Thailand.</title>
        <authorList>
            <person name="Thawai C."/>
        </authorList>
    </citation>
    <scope>NUCLEOTIDE SEQUENCE [LARGE SCALE GENOMIC DNA]</scope>
    <source>
        <strain evidence="2 3">FMUSA5-5</strain>
    </source>
</reference>
<dbReference type="InterPro" id="IPR034660">
    <property type="entry name" value="DinB/YfiT-like"/>
</dbReference>
<dbReference type="InterPro" id="IPR017517">
    <property type="entry name" value="Maleyloyr_isom"/>
</dbReference>
<organism evidence="2 3">
    <name type="scientific">Nonomuraea composti</name>
    <dbReference type="NCBI Taxonomy" id="2720023"/>
    <lineage>
        <taxon>Bacteria</taxon>
        <taxon>Bacillati</taxon>
        <taxon>Actinomycetota</taxon>
        <taxon>Actinomycetes</taxon>
        <taxon>Streptosporangiales</taxon>
        <taxon>Streptosporangiaceae</taxon>
        <taxon>Nonomuraea</taxon>
    </lineage>
</organism>
<sequence>MLTNSNLVALDAEAVRTSLDVAATLKPADLSLPTPCAGWTVRDLLAHMTAQHHGFAAAFQGDDDLAHWEVRPLGDDPAAAYRAAAERVLSAFAADGALDRLVPLPELGGSFPAARAISFHFVDYVVHSWDLAKPLGIDVRFSAEVQEAALQVARAVPDGEARLRPGAAFRPALPSTGGSPFEDVLTLLGRSPDWPV</sequence>
<gene>
    <name evidence="2" type="ORF">HCN51_26165</name>
</gene>
<dbReference type="Proteomes" id="UP000696294">
    <property type="component" value="Unassembled WGS sequence"/>
</dbReference>
<proteinExistence type="predicted"/>
<comment type="caution">
    <text evidence="2">The sequence shown here is derived from an EMBL/GenBank/DDBJ whole genome shotgun (WGS) entry which is preliminary data.</text>
</comment>
<name>A0ABX1BAT5_9ACTN</name>
<dbReference type="InterPro" id="IPR024344">
    <property type="entry name" value="MDMPI_metal-binding"/>
</dbReference>
<dbReference type="NCBIfam" id="TIGR03086">
    <property type="entry name" value="TIGR03086 family metal-binding protein"/>
    <property type="match status" value="1"/>
</dbReference>
<dbReference type="SUPFAM" id="SSF109854">
    <property type="entry name" value="DinB/YfiT-like putative metalloenzymes"/>
    <property type="match status" value="1"/>
</dbReference>
<evidence type="ECO:0000313" key="2">
    <source>
        <dbReference type="EMBL" id="NJP92896.1"/>
    </source>
</evidence>
<dbReference type="RefSeq" id="WP_168012529.1">
    <property type="nucleotide sequence ID" value="NZ_JAATEP010000019.1"/>
</dbReference>
<evidence type="ECO:0000259" key="1">
    <source>
        <dbReference type="Pfam" id="PF11716"/>
    </source>
</evidence>
<evidence type="ECO:0000313" key="3">
    <source>
        <dbReference type="Proteomes" id="UP000696294"/>
    </source>
</evidence>
<keyword evidence="3" id="KW-1185">Reference proteome</keyword>
<dbReference type="NCBIfam" id="TIGR03083">
    <property type="entry name" value="maleylpyruvate isomerase family mycothiol-dependent enzyme"/>
    <property type="match status" value="1"/>
</dbReference>
<feature type="domain" description="Mycothiol-dependent maleylpyruvate isomerase metal-binding" evidence="1">
    <location>
        <begin position="13"/>
        <end position="132"/>
    </location>
</feature>